<evidence type="ECO:0000313" key="5">
    <source>
        <dbReference type="Proteomes" id="UP000530660"/>
    </source>
</evidence>
<dbReference type="InterPro" id="IPR036844">
    <property type="entry name" value="Hint_dom_sf"/>
</dbReference>
<dbReference type="SUPFAM" id="SSF51294">
    <property type="entry name" value="Hedgehog/intein (Hint) domain"/>
    <property type="match status" value="1"/>
</dbReference>
<keyword evidence="2" id="KW-0732">Signal</keyword>
<evidence type="ECO:0000256" key="1">
    <source>
        <dbReference type="ARBA" id="ARBA00022473"/>
    </source>
</evidence>
<dbReference type="PRINTS" id="PR00632">
    <property type="entry name" value="SONICHHOG"/>
</dbReference>
<dbReference type="GO" id="GO:0007224">
    <property type="term" value="P:smoothened signaling pathway"/>
    <property type="evidence" value="ECO:0007669"/>
    <property type="project" value="TreeGrafter"/>
</dbReference>
<dbReference type="InterPro" id="IPR001767">
    <property type="entry name" value="Hedgehog_Hint"/>
</dbReference>
<comment type="caution">
    <text evidence="4">The sequence shown here is derived from an EMBL/GenBank/DDBJ whole genome shotgun (WGS) entry which is preliminary data.</text>
</comment>
<dbReference type="GO" id="GO:0005615">
    <property type="term" value="C:extracellular space"/>
    <property type="evidence" value="ECO:0007669"/>
    <property type="project" value="TreeGrafter"/>
</dbReference>
<dbReference type="Gene3D" id="2.170.16.10">
    <property type="entry name" value="Hedgehog/Intein (Hint) domain"/>
    <property type="match status" value="1"/>
</dbReference>
<name>A0A7J7IM39_9RHOD</name>
<accession>A0A7J7IM39</accession>
<dbReference type="OrthoDB" id="5212at2759"/>
<gene>
    <name evidence="4" type="ORF">F1559_002943</name>
</gene>
<dbReference type="EMBL" id="VWRR01000004">
    <property type="protein sequence ID" value="KAF6004163.1"/>
    <property type="molecule type" value="Genomic_DNA"/>
</dbReference>
<dbReference type="GO" id="GO:0007267">
    <property type="term" value="P:cell-cell signaling"/>
    <property type="evidence" value="ECO:0007669"/>
    <property type="project" value="InterPro"/>
</dbReference>
<evidence type="ECO:0000256" key="2">
    <source>
        <dbReference type="ARBA" id="ARBA00022729"/>
    </source>
</evidence>
<organism evidence="4 5">
    <name type="scientific">Cyanidiococcus yangmingshanensis</name>
    <dbReference type="NCBI Taxonomy" id="2690220"/>
    <lineage>
        <taxon>Eukaryota</taxon>
        <taxon>Rhodophyta</taxon>
        <taxon>Bangiophyceae</taxon>
        <taxon>Cyanidiales</taxon>
        <taxon>Cyanidiaceae</taxon>
        <taxon>Cyanidiococcus</taxon>
    </lineage>
</organism>
<dbReference type="InterPro" id="IPR001657">
    <property type="entry name" value="Hedgehog"/>
</dbReference>
<keyword evidence="5" id="KW-1185">Reference proteome</keyword>
<dbReference type="GO" id="GO:0005113">
    <property type="term" value="F:patched binding"/>
    <property type="evidence" value="ECO:0007669"/>
    <property type="project" value="TreeGrafter"/>
</dbReference>
<dbReference type="PANTHER" id="PTHR11889">
    <property type="entry name" value="HEDGEHOG"/>
    <property type="match status" value="1"/>
</dbReference>
<dbReference type="Pfam" id="PF01079">
    <property type="entry name" value="Hint"/>
    <property type="match status" value="1"/>
</dbReference>
<dbReference type="SMART" id="SM00306">
    <property type="entry name" value="HintN"/>
    <property type="match status" value="1"/>
</dbReference>
<keyword evidence="1" id="KW-0217">Developmental protein</keyword>
<dbReference type="CDD" id="cd00081">
    <property type="entry name" value="Hint"/>
    <property type="match status" value="1"/>
</dbReference>
<reference evidence="4 5" key="1">
    <citation type="journal article" date="2020" name="J. Phycol.">
        <title>Comparative genome analysis reveals Cyanidiococcus gen. nov., a new extremophilic red algal genus sister to Cyanidioschyzon (Cyanidioschyzonaceae, Rhodophyta).</title>
        <authorList>
            <person name="Liu S.-L."/>
            <person name="Chiang Y.-R."/>
            <person name="Yoon H.S."/>
            <person name="Fu H.-Y."/>
        </authorList>
    </citation>
    <scope>NUCLEOTIDE SEQUENCE [LARGE SCALE GENOMIC DNA]</scope>
    <source>
        <strain evidence="4 5">THAL066</strain>
    </source>
</reference>
<protein>
    <recommendedName>
        <fullName evidence="3">Hint domain-containing protein</fullName>
    </recommendedName>
</protein>
<feature type="domain" description="Hint" evidence="3">
    <location>
        <begin position="306"/>
        <end position="415"/>
    </location>
</feature>
<dbReference type="InterPro" id="IPR050387">
    <property type="entry name" value="Hedgehog_Signaling"/>
</dbReference>
<dbReference type="GO" id="GO:0016540">
    <property type="term" value="P:protein autoprocessing"/>
    <property type="evidence" value="ECO:0007669"/>
    <property type="project" value="InterPro"/>
</dbReference>
<evidence type="ECO:0000259" key="3">
    <source>
        <dbReference type="SMART" id="SM00306"/>
    </source>
</evidence>
<dbReference type="PANTHER" id="PTHR11889:SF31">
    <property type="entry name" value="PROTEIN HEDGEHOG"/>
    <property type="match status" value="1"/>
</dbReference>
<dbReference type="GO" id="GO:0010468">
    <property type="term" value="P:regulation of gene expression"/>
    <property type="evidence" value="ECO:0007669"/>
    <property type="project" value="TreeGrafter"/>
</dbReference>
<dbReference type="GO" id="GO:0005509">
    <property type="term" value="F:calcium ion binding"/>
    <property type="evidence" value="ECO:0007669"/>
    <property type="project" value="TreeGrafter"/>
</dbReference>
<dbReference type="Proteomes" id="UP000530660">
    <property type="component" value="Unassembled WGS sequence"/>
</dbReference>
<dbReference type="InterPro" id="IPR003587">
    <property type="entry name" value="Hint_dom_N"/>
</dbReference>
<dbReference type="GO" id="GO:0001708">
    <property type="term" value="P:cell fate specification"/>
    <property type="evidence" value="ECO:0007669"/>
    <property type="project" value="TreeGrafter"/>
</dbReference>
<proteinExistence type="predicted"/>
<sequence>MAPGFRRVPLNVLVLIFCLYSLFSGWFHVTAAPVRERGLLASLAPQFAKVFQFHRLKRRGYLSSGSRISSRIRRAVLCESALGVQVRWIWLEQSQGVIFWVITNAGNETLSVVLNRGASNVPAYPFGGAFFPAYLTDGTDGVQLATIGTGPYPPVTTTPTLPLALIDAQQTGVAFVLVIPARTEVFIPEGGFVNGIVPFCESVVDVDFVANQGMNMTYSVCEECIEFYAQTEMNPPYDCPTSPMETNIPVYRPRNESASFDFWPQKGSIIEMGPANFTGAVEFTATDSAASCPSSDTGGSSSSVLIGCFPAAAVVEQEDGEFVSLASLKRGTRIATLVQDERRGWVKHFTTVYAFADSQPDADSLTYLELHTSRGDTLLLTPDHLLYASLSNDSRTKRFVRALHVSPGMALVRADGTQDSITHIAVTKAQGAFAPLTFEGTMLVNGYLVSSYADVASHERAHLVFAPLRAWHRLFGTPTRADFAGLHGYAQLLISLRNLIQSK</sequence>
<dbReference type="AlphaFoldDB" id="A0A7J7IM39"/>
<evidence type="ECO:0000313" key="4">
    <source>
        <dbReference type="EMBL" id="KAF6004163.1"/>
    </source>
</evidence>